<dbReference type="InterPro" id="IPR000182">
    <property type="entry name" value="GNAT_dom"/>
</dbReference>
<organism evidence="2 3">
    <name type="scientific">Mycena belliarum</name>
    <dbReference type="NCBI Taxonomy" id="1033014"/>
    <lineage>
        <taxon>Eukaryota</taxon>
        <taxon>Fungi</taxon>
        <taxon>Dikarya</taxon>
        <taxon>Basidiomycota</taxon>
        <taxon>Agaricomycotina</taxon>
        <taxon>Agaricomycetes</taxon>
        <taxon>Agaricomycetidae</taxon>
        <taxon>Agaricales</taxon>
        <taxon>Marasmiineae</taxon>
        <taxon>Mycenaceae</taxon>
        <taxon>Mycena</taxon>
    </lineage>
</organism>
<dbReference type="Proteomes" id="UP001222325">
    <property type="component" value="Unassembled WGS sequence"/>
</dbReference>
<dbReference type="GO" id="GO:0016747">
    <property type="term" value="F:acyltransferase activity, transferring groups other than amino-acyl groups"/>
    <property type="evidence" value="ECO:0007669"/>
    <property type="project" value="InterPro"/>
</dbReference>
<dbReference type="Gene3D" id="3.40.630.30">
    <property type="match status" value="1"/>
</dbReference>
<dbReference type="PROSITE" id="PS51186">
    <property type="entry name" value="GNAT"/>
    <property type="match status" value="1"/>
</dbReference>
<dbReference type="Pfam" id="PF00583">
    <property type="entry name" value="Acetyltransf_1"/>
    <property type="match status" value="1"/>
</dbReference>
<reference evidence="2" key="1">
    <citation type="submission" date="2023-03" db="EMBL/GenBank/DDBJ databases">
        <title>Massive genome expansion in bonnet fungi (Mycena s.s.) driven by repeated elements and novel gene families across ecological guilds.</title>
        <authorList>
            <consortium name="Lawrence Berkeley National Laboratory"/>
            <person name="Harder C.B."/>
            <person name="Miyauchi S."/>
            <person name="Viragh M."/>
            <person name="Kuo A."/>
            <person name="Thoen E."/>
            <person name="Andreopoulos B."/>
            <person name="Lu D."/>
            <person name="Skrede I."/>
            <person name="Drula E."/>
            <person name="Henrissat B."/>
            <person name="Morin E."/>
            <person name="Kohler A."/>
            <person name="Barry K."/>
            <person name="LaButti K."/>
            <person name="Morin E."/>
            <person name="Salamov A."/>
            <person name="Lipzen A."/>
            <person name="Mereny Z."/>
            <person name="Hegedus B."/>
            <person name="Baldrian P."/>
            <person name="Stursova M."/>
            <person name="Weitz H."/>
            <person name="Taylor A."/>
            <person name="Grigoriev I.V."/>
            <person name="Nagy L.G."/>
            <person name="Martin F."/>
            <person name="Kauserud H."/>
        </authorList>
    </citation>
    <scope>NUCLEOTIDE SEQUENCE</scope>
    <source>
        <strain evidence="2">CBHHK173m</strain>
    </source>
</reference>
<gene>
    <name evidence="2" type="ORF">B0H15DRAFT_792387</name>
</gene>
<dbReference type="InterPro" id="IPR052523">
    <property type="entry name" value="Trichothecene_AcTrans"/>
</dbReference>
<dbReference type="AlphaFoldDB" id="A0AAD6TRZ3"/>
<protein>
    <submittedName>
        <fullName evidence="2">Acetyltransferase</fullName>
    </submittedName>
</protein>
<sequence>MTTSDLRIELIDSASDFEQGFDALRNAFGTQMHDGIWDALYPSWDTPAGRAQGVARLIKRWETCNPAFTTHLKATLPDPDKPGSRRIVGMAIWCQFSAVEGQGEPPQEGVPADFAAYFPGDEAGARYISQLLNSMKKRRFEAIRKKAGAQPSAVIVLDICAVDPAFQRRGAASALVQWGLDEAKRRGGLEAMTEGSLMGRLAYVKLGFRSMGEIEYEVDEEFAARNRPSNLFMRTGTDPK</sequence>
<dbReference type="InterPro" id="IPR016181">
    <property type="entry name" value="Acyl_CoA_acyltransferase"/>
</dbReference>
<name>A0AAD6TRZ3_9AGAR</name>
<keyword evidence="3" id="KW-1185">Reference proteome</keyword>
<feature type="domain" description="N-acetyltransferase" evidence="1">
    <location>
        <begin position="59"/>
        <end position="228"/>
    </location>
</feature>
<evidence type="ECO:0000313" key="2">
    <source>
        <dbReference type="EMBL" id="KAJ7075009.1"/>
    </source>
</evidence>
<dbReference type="PANTHER" id="PTHR42791:SF14">
    <property type="entry name" value="N-ACETYLTRANSFERASE DOMAIN-CONTAINING PROTEIN"/>
    <property type="match status" value="1"/>
</dbReference>
<dbReference type="PANTHER" id="PTHR42791">
    <property type="entry name" value="GNAT FAMILY ACETYLTRANSFERASE"/>
    <property type="match status" value="1"/>
</dbReference>
<comment type="caution">
    <text evidence="2">The sequence shown here is derived from an EMBL/GenBank/DDBJ whole genome shotgun (WGS) entry which is preliminary data.</text>
</comment>
<dbReference type="EMBL" id="JARJCN010000106">
    <property type="protein sequence ID" value="KAJ7075009.1"/>
    <property type="molecule type" value="Genomic_DNA"/>
</dbReference>
<proteinExistence type="predicted"/>
<dbReference type="CDD" id="cd04301">
    <property type="entry name" value="NAT_SF"/>
    <property type="match status" value="1"/>
</dbReference>
<dbReference type="SUPFAM" id="SSF55729">
    <property type="entry name" value="Acyl-CoA N-acyltransferases (Nat)"/>
    <property type="match status" value="1"/>
</dbReference>
<evidence type="ECO:0000313" key="3">
    <source>
        <dbReference type="Proteomes" id="UP001222325"/>
    </source>
</evidence>
<evidence type="ECO:0000259" key="1">
    <source>
        <dbReference type="PROSITE" id="PS51186"/>
    </source>
</evidence>
<accession>A0AAD6TRZ3</accession>